<feature type="region of interest" description="Disordered" evidence="1">
    <location>
        <begin position="20"/>
        <end position="48"/>
    </location>
</feature>
<sequence length="151" mass="16124">MMKKFLALVLAAALLAGCSAPAEPKPTQEPTPTPETENKETEKKEVATSGKYVVVNTTGETITELYIYKTGSEEKGTNYADGGLADGESVTIEVQVDEAEAEGYAQTLEFVNESGKVENGFQTLHLEDVTINLLAEGADAYTAATPFQFGH</sequence>
<evidence type="ECO:0000256" key="2">
    <source>
        <dbReference type="SAM" id="SignalP"/>
    </source>
</evidence>
<evidence type="ECO:0000313" key="4">
    <source>
        <dbReference type="Proteomes" id="UP000284178"/>
    </source>
</evidence>
<feature type="compositionally biased region" description="Basic and acidic residues" evidence="1">
    <location>
        <begin position="36"/>
        <end position="46"/>
    </location>
</feature>
<proteinExistence type="predicted"/>
<dbReference type="AlphaFoldDB" id="A0A412G3K8"/>
<evidence type="ECO:0000256" key="1">
    <source>
        <dbReference type="SAM" id="MobiDB-lite"/>
    </source>
</evidence>
<evidence type="ECO:0000313" key="3">
    <source>
        <dbReference type="EMBL" id="RGR75042.1"/>
    </source>
</evidence>
<feature type="compositionally biased region" description="Pro residues" evidence="1">
    <location>
        <begin position="23"/>
        <end position="33"/>
    </location>
</feature>
<keyword evidence="4" id="KW-1185">Reference proteome</keyword>
<protein>
    <recommendedName>
        <fullName evidence="5">Cytochrome C</fullName>
    </recommendedName>
</protein>
<gene>
    <name evidence="3" type="ORF">DWY25_06370</name>
</gene>
<evidence type="ECO:0008006" key="5">
    <source>
        <dbReference type="Google" id="ProtNLM"/>
    </source>
</evidence>
<dbReference type="PROSITE" id="PS51257">
    <property type="entry name" value="PROKAR_LIPOPROTEIN"/>
    <property type="match status" value="1"/>
</dbReference>
<dbReference type="Proteomes" id="UP000284178">
    <property type="component" value="Unassembled WGS sequence"/>
</dbReference>
<feature type="signal peptide" evidence="2">
    <location>
        <begin position="1"/>
        <end position="22"/>
    </location>
</feature>
<comment type="caution">
    <text evidence="3">The sequence shown here is derived from an EMBL/GenBank/DDBJ whole genome shotgun (WGS) entry which is preliminary data.</text>
</comment>
<feature type="chain" id="PRO_5019532280" description="Cytochrome C" evidence="2">
    <location>
        <begin position="23"/>
        <end position="151"/>
    </location>
</feature>
<keyword evidence="2" id="KW-0732">Signal</keyword>
<reference evidence="3 4" key="1">
    <citation type="submission" date="2018-08" db="EMBL/GenBank/DDBJ databases">
        <title>A genome reference for cultivated species of the human gut microbiota.</title>
        <authorList>
            <person name="Zou Y."/>
            <person name="Xue W."/>
            <person name="Luo G."/>
        </authorList>
    </citation>
    <scope>NUCLEOTIDE SEQUENCE [LARGE SCALE GENOMIC DNA]</scope>
    <source>
        <strain evidence="3 4">AF24-29</strain>
    </source>
</reference>
<name>A0A412G3K8_9FIRM</name>
<accession>A0A412G3K8</accession>
<dbReference type="EMBL" id="QRUP01000006">
    <property type="protein sequence ID" value="RGR75042.1"/>
    <property type="molecule type" value="Genomic_DNA"/>
</dbReference>
<organism evidence="3 4">
    <name type="scientific">Holdemania filiformis</name>
    <dbReference type="NCBI Taxonomy" id="61171"/>
    <lineage>
        <taxon>Bacteria</taxon>
        <taxon>Bacillati</taxon>
        <taxon>Bacillota</taxon>
        <taxon>Erysipelotrichia</taxon>
        <taxon>Erysipelotrichales</taxon>
        <taxon>Erysipelotrichaceae</taxon>
        <taxon>Holdemania</taxon>
    </lineage>
</organism>